<feature type="coiled-coil region" evidence="1">
    <location>
        <begin position="845"/>
        <end position="888"/>
    </location>
</feature>
<dbReference type="EMBL" id="JADBJN010000003">
    <property type="protein sequence ID" value="KAG5670725.1"/>
    <property type="molecule type" value="Genomic_DNA"/>
</dbReference>
<proteinExistence type="predicted"/>
<keyword evidence="1" id="KW-0175">Coiled coil</keyword>
<gene>
    <name evidence="3" type="ORF">PVAND_000969</name>
</gene>
<feature type="region of interest" description="Disordered" evidence="2">
    <location>
        <begin position="1099"/>
        <end position="1121"/>
    </location>
</feature>
<protein>
    <submittedName>
        <fullName evidence="3">Uncharacterized protein</fullName>
    </submittedName>
</protein>
<feature type="region of interest" description="Disordered" evidence="2">
    <location>
        <begin position="897"/>
        <end position="936"/>
    </location>
</feature>
<feature type="coiled-coil region" evidence="1">
    <location>
        <begin position="185"/>
        <end position="242"/>
    </location>
</feature>
<feature type="region of interest" description="Disordered" evidence="2">
    <location>
        <begin position="739"/>
        <end position="768"/>
    </location>
</feature>
<evidence type="ECO:0000256" key="1">
    <source>
        <dbReference type="SAM" id="Coils"/>
    </source>
</evidence>
<feature type="compositionally biased region" description="Acidic residues" evidence="2">
    <location>
        <begin position="1"/>
        <end position="12"/>
    </location>
</feature>
<evidence type="ECO:0000313" key="3">
    <source>
        <dbReference type="EMBL" id="KAG5670725.1"/>
    </source>
</evidence>
<reference evidence="3" key="1">
    <citation type="submission" date="2021-03" db="EMBL/GenBank/DDBJ databases">
        <title>Chromosome level genome of the anhydrobiotic midge Polypedilum vanderplanki.</title>
        <authorList>
            <person name="Yoshida Y."/>
            <person name="Kikawada T."/>
            <person name="Gusev O."/>
        </authorList>
    </citation>
    <scope>NUCLEOTIDE SEQUENCE</scope>
    <source>
        <strain evidence="3">NIAS01</strain>
        <tissue evidence="3">Whole body or cell culture</tissue>
    </source>
</reference>
<dbReference type="OrthoDB" id="5911912at2759"/>
<sequence length="1477" mass="172328">MTYPDSDEEFDPQELVKIAKPPPSNFIWPPPIEEAKVPIAAPLYTPVPETQHVTAKPCTYRPLIKPSTQNVQQQQQQQQEQQNKNRSESSMTTDFECLNVDSNMTAITTSTSNASSESEYKMYETQNNQQKHNETVERIDLRKTPPPIELPKDIKIIEFVEPEPGYKAETFTTVFSSRKEKWQTMTETVLENNMLEKKYQKQKEQFEKIKKETTEQIKQQQLAEVSSEIDEQDNQMNDEEVQQIIESASEDEAEPKHVGPYDGTYYQLPPTNIPQPVPKLYQSDLQKALMYTPDKPYSIRNLDPTPEPKFPCLDLFERAVREVENQPTQPETVKKEIPKFEIKTTKDHRDFPHNENEVRPGNSMLSSMMQTASPKQVEFVKSNIIEEIPLPDESEAYFPPPISMEPNEPYPSINSYRTKSPFVAALTTVSDRPFTPFGREIMSQLAFDLPIQKTSQTFSSALKTAPDESFDPSSLEYEYTEETPVEYTAKVYERMTIDAEEEKKSKYFYTSSSSFSQQQQRTFLPTIQPWSMANNQINETTMINSMASSHESTECNVSDSRRCSELEPICVKKDINDLLKEKTKIEEEEFDPEKPSPNAPYPKRNQPSPFEGMQVRVTNKMTSGLHKPDEIPKYQQKWFNLPTQNPIHTPEPEELRENVPVVFKEWSQKNEETPKKEIKVTFAEKPPINYNYTPCNSRRGSVNEKVQWIENVEENQPVKKSESLFPVKSFKEAETKFPRRTVFHEEDEETELTFPTRSSPQLKEDSFPLRGVRKNSVLDLANIQKRQFEKQKSLRQELEGQQQMHKQKQKIREQQALEKMQKNYEKIVHETIREEIEQNETLTPYEQEQEYKRQLQLEKEQREKEKAIKEQQARELEYQRQMEEKKLQEIRFKEKREREAQLQTQREMEYRKQRDEQDEILRIQQEERDREMKRQQEEIERELLKQQERERREAEAREARRLFEIRRKEERDRELAKLEAELKEKREEELKRLEREIREKREERLREEKEAEIRRNQERIAREQAEKEANRLEEEVIQAQKQREKELQAELKLRQKQEADRKQREEMELFNIEEERKRNEELQKKSKAYAASTYQQQLVWPPSSNSSTPAPIQQEKVQLQHRQIPIIKTENETELNASKFHFEPLDEDQRRFMAGIRPPSTCYSPPTDEKPFPSIPYYQQHLVFEEAQPTHCGLFDPRAISPIKNRSRSPAFGPPPNPLRAFVNKTRDPEVDESGIYLCGERLLSPIWYEKGNKQIPPPVQRRLHPSSAAAAGPPGKLDIEALKESIKKHRSELGTKPPPTPPPMPKTNFNKSTATIKTETRNDLPPKGIVASQIRRLSGDISNTFSMLSQRSSFLNSEKTDENRHELSSISSHNNHFNVNSMHHQHYFTGSNAASASFINTNKNHPINSISSINKSQNIFPNVDNVNRTGSVGTPGALSKHGRTFTTSGPTRGQGILTQPATGRIPICGSCACQIR</sequence>
<dbReference type="Proteomes" id="UP001107558">
    <property type="component" value="Chromosome 3"/>
</dbReference>
<name>A0A9J6BLU7_POLVA</name>
<feature type="compositionally biased region" description="Low complexity" evidence="2">
    <location>
        <begin position="72"/>
        <end position="82"/>
    </location>
</feature>
<feature type="region of interest" description="Disordered" evidence="2">
    <location>
        <begin position="1433"/>
        <end position="1455"/>
    </location>
</feature>
<feature type="region of interest" description="Disordered" evidence="2">
    <location>
        <begin position="57"/>
        <end position="91"/>
    </location>
</feature>
<organism evidence="3 4">
    <name type="scientific">Polypedilum vanderplanki</name>
    <name type="common">Sleeping chironomid midge</name>
    <dbReference type="NCBI Taxonomy" id="319348"/>
    <lineage>
        <taxon>Eukaryota</taxon>
        <taxon>Metazoa</taxon>
        <taxon>Ecdysozoa</taxon>
        <taxon>Arthropoda</taxon>
        <taxon>Hexapoda</taxon>
        <taxon>Insecta</taxon>
        <taxon>Pterygota</taxon>
        <taxon>Neoptera</taxon>
        <taxon>Endopterygota</taxon>
        <taxon>Diptera</taxon>
        <taxon>Nematocera</taxon>
        <taxon>Chironomoidea</taxon>
        <taxon>Chironomidae</taxon>
        <taxon>Chironominae</taxon>
        <taxon>Polypedilum</taxon>
        <taxon>Polypedilum</taxon>
    </lineage>
</organism>
<accession>A0A9J6BLU7</accession>
<feature type="compositionally biased region" description="Polar residues" evidence="2">
    <location>
        <begin position="1445"/>
        <end position="1455"/>
    </location>
</feature>
<keyword evidence="4" id="KW-1185">Reference proteome</keyword>
<evidence type="ECO:0000256" key="2">
    <source>
        <dbReference type="SAM" id="MobiDB-lite"/>
    </source>
</evidence>
<feature type="region of interest" description="Disordered" evidence="2">
    <location>
        <begin position="583"/>
        <end position="613"/>
    </location>
</feature>
<evidence type="ECO:0000313" key="4">
    <source>
        <dbReference type="Proteomes" id="UP001107558"/>
    </source>
</evidence>
<comment type="caution">
    <text evidence="3">The sequence shown here is derived from an EMBL/GenBank/DDBJ whole genome shotgun (WGS) entry which is preliminary data.</text>
</comment>
<feature type="region of interest" description="Disordered" evidence="2">
    <location>
        <begin position="1"/>
        <end position="26"/>
    </location>
</feature>